<evidence type="ECO:0000256" key="1">
    <source>
        <dbReference type="ARBA" id="ARBA00005964"/>
    </source>
</evidence>
<protein>
    <recommendedName>
        <fullName evidence="7">Carboxylesterase type B domain-containing protein</fullName>
    </recommendedName>
</protein>
<dbReference type="GO" id="GO:0052689">
    <property type="term" value="F:carboxylic ester hydrolase activity"/>
    <property type="evidence" value="ECO:0007669"/>
    <property type="project" value="UniProtKB-KW"/>
</dbReference>
<reference evidence="8 9" key="2">
    <citation type="journal article" date="2010" name="Nucleic Acids Res.">
        <title>BeetleBase in 2010: revisions to provide comprehensive genomic information for Tribolium castaneum.</title>
        <authorList>
            <person name="Kim H.S."/>
            <person name="Murphy T."/>
            <person name="Xia J."/>
            <person name="Caragea D."/>
            <person name="Park Y."/>
            <person name="Beeman R.W."/>
            <person name="Lorenzen M.D."/>
            <person name="Butcher S."/>
            <person name="Manak J.R."/>
            <person name="Brown S.J."/>
        </authorList>
    </citation>
    <scope>GENOME REANNOTATION</scope>
    <source>
        <strain evidence="8 9">Georgia GA2</strain>
    </source>
</reference>
<dbReference type="InParanoid" id="A0A139WDG7"/>
<dbReference type="ESTHER" id="trica-d2a514">
    <property type="family name" value="Carb_B_Arthropoda"/>
</dbReference>
<sequence>MKLILFLIVLIKSDLVVLGTTEPQVVLPTLGVLQGGFKTSLKGRTFYSFEGVPYARPPVGKYRFREPVPPKPWHGIWEAKTIHKCMQYYQYTPPGGDFVIGDEDCLYLNIYTPKLDTKANLDVIVYIHGGAFMFNWGGIQGPEYLLDKDVVYVNLNYRLGPLGFLSTENDLIPGNNGLKDQILALEWVQNHIVHFGGNPNSVTLVGMSAGGASVHFHYLSPKSRGLFHRGMSQSGTMLNAWVLMEQPMEKTQKLAILLGCPSDGKPMVECLKRRPGRQIVEMVKYYQPWLYNPFSPFGVVVDSWSKDPVLPDHPYSLIKNKQLVDLPWITSYTSSEGLYPASDFYIQEQYLNEIDTKWNQLLPFILDYNYTLDPKKHDEISQKIRRYYLGEKTVNRDNFLDFVRILTDRLFVYDIQKTVFLQNQVTKSPIFLYYFTYRGAHSKSEGRSGTSKDLGAAHGDDTSYIFKTKVDTTSTRQDREMVELFVEMLASFAKSGVPRVPIAWPQVPQTISQLTYLKIASPDNLTLETSVLGSTQFWDSLPIEENEKLLHGVKDEFSVLTKMRLVLLAIFLTACQAELIVELPNLGKVEGRLTTMNGLKVHRFAGIPYAQPPVGENRFEAPKPVEPWDGVWKPDTTYRCMQFTRLPHMDEDHVIGEEDCLYLTVYTAHLNASFDVVVYIHGGDFATGYASVYEPDYFIDKNIVFVNLNYRLGPLGFLSTEDDVVPGNNGLKDQILALKFIKKYIQHFGGTPDSITLFGDGTSVNFHYLSPQSRGLFHRGWSMSGTMLVPWALMEQPLAQTKKLATIVGCGTDETMIKCLKSRPARQIALTVPRYQAWWYLSFAQFGPVIDSWATQPVLPTHPYQIIKNQQVYDVPWIASFTKSEGLYHLDEVYNNQLLTKLDDNWNKYIPAILYYNYTVDRDLQDEVSQKIRKYYLGEKKLSKKTFRELVAMFSDRIFINDIVKTAKLMAKSMKSPTYALKFEYRSMNSWFEHETESGRNFGAAHADDVPYIFNMGLFDTSRNHRDRAMIKIFVDLLTSFSDSSIPKVKKIEWPQVPKNATDDLTYLRIGAPSDVTVETSIRSTASFWDSLPIKENEKLP</sequence>
<dbReference type="Proteomes" id="UP000007266">
    <property type="component" value="Linkage group 8"/>
</dbReference>
<accession>A0A139WDG7</accession>
<dbReference type="EMBL" id="KQ971361">
    <property type="protein sequence ID" value="KYB25881.1"/>
    <property type="molecule type" value="Genomic_DNA"/>
</dbReference>
<organism evidence="8 9">
    <name type="scientific">Tribolium castaneum</name>
    <name type="common">Red flour beetle</name>
    <dbReference type="NCBI Taxonomy" id="7070"/>
    <lineage>
        <taxon>Eukaryota</taxon>
        <taxon>Metazoa</taxon>
        <taxon>Ecdysozoa</taxon>
        <taxon>Arthropoda</taxon>
        <taxon>Hexapoda</taxon>
        <taxon>Insecta</taxon>
        <taxon>Pterygota</taxon>
        <taxon>Neoptera</taxon>
        <taxon>Endopterygota</taxon>
        <taxon>Coleoptera</taxon>
        <taxon>Polyphaga</taxon>
        <taxon>Cucujiformia</taxon>
        <taxon>Tenebrionidae</taxon>
        <taxon>Tenebrionidae incertae sedis</taxon>
        <taxon>Tribolium</taxon>
    </lineage>
</organism>
<feature type="domain" description="Carboxylesterase type B" evidence="7">
    <location>
        <begin position="23"/>
        <end position="524"/>
    </location>
</feature>
<dbReference type="InterPro" id="IPR019826">
    <property type="entry name" value="Carboxylesterase_B_AS"/>
</dbReference>
<dbReference type="InterPro" id="IPR019819">
    <property type="entry name" value="Carboxylesterase_B_CS"/>
</dbReference>
<evidence type="ECO:0000256" key="3">
    <source>
        <dbReference type="ARBA" id="ARBA00022801"/>
    </source>
</evidence>
<keyword evidence="5" id="KW-0325">Glycoprotein</keyword>
<keyword evidence="4" id="KW-1015">Disulfide bond</keyword>
<dbReference type="STRING" id="7070.A0A139WDG7"/>
<dbReference type="Gene3D" id="3.40.50.1820">
    <property type="entry name" value="alpha/beta hydrolase"/>
    <property type="match status" value="2"/>
</dbReference>
<dbReference type="FunFam" id="3.40.50.1820:FF:000092">
    <property type="entry name" value="Carboxylic ester hydrolase"/>
    <property type="match status" value="1"/>
</dbReference>
<evidence type="ECO:0000256" key="4">
    <source>
        <dbReference type="ARBA" id="ARBA00023157"/>
    </source>
</evidence>
<dbReference type="PANTHER" id="PTHR43142">
    <property type="entry name" value="CARBOXYLIC ESTER HYDROLASE"/>
    <property type="match status" value="1"/>
</dbReference>
<dbReference type="FunCoup" id="A0A139WDG7">
    <property type="interactions" value="50"/>
</dbReference>
<feature type="signal peptide" evidence="6">
    <location>
        <begin position="1"/>
        <end position="19"/>
    </location>
</feature>
<name>A0A139WDG7_TRICA</name>
<dbReference type="InterPro" id="IPR029058">
    <property type="entry name" value="AB_hydrolase_fold"/>
</dbReference>
<evidence type="ECO:0000313" key="8">
    <source>
        <dbReference type="EMBL" id="KYB25881.1"/>
    </source>
</evidence>
<keyword evidence="6" id="KW-0732">Signal</keyword>
<dbReference type="PROSITE" id="PS00122">
    <property type="entry name" value="CARBOXYLESTERASE_B_1"/>
    <property type="match status" value="1"/>
</dbReference>
<dbReference type="PROSITE" id="PS00941">
    <property type="entry name" value="CARBOXYLESTERASE_B_2"/>
    <property type="match status" value="1"/>
</dbReference>
<dbReference type="eggNOG" id="KOG1516">
    <property type="taxonomic scope" value="Eukaryota"/>
</dbReference>
<gene>
    <name evidence="8" type="primary">AUGUSTUS-3.0.2_33339</name>
    <name evidence="8" type="ORF">TcasGA2_TC033339</name>
</gene>
<feature type="domain" description="Carboxylesterase type B" evidence="7">
    <location>
        <begin position="579"/>
        <end position="1075"/>
    </location>
</feature>
<keyword evidence="9" id="KW-1185">Reference proteome</keyword>
<dbReference type="SMR" id="A0A139WDG7"/>
<dbReference type="InterPro" id="IPR002018">
    <property type="entry name" value="CarbesteraseB"/>
</dbReference>
<reference evidence="8 9" key="1">
    <citation type="journal article" date="2008" name="Nature">
        <title>The genome of the model beetle and pest Tribolium castaneum.</title>
        <authorList>
            <consortium name="Tribolium Genome Sequencing Consortium"/>
            <person name="Richards S."/>
            <person name="Gibbs R.A."/>
            <person name="Weinstock G.M."/>
            <person name="Brown S.J."/>
            <person name="Denell R."/>
            <person name="Beeman R.W."/>
            <person name="Gibbs R."/>
            <person name="Beeman R.W."/>
            <person name="Brown S.J."/>
            <person name="Bucher G."/>
            <person name="Friedrich M."/>
            <person name="Grimmelikhuijzen C.J."/>
            <person name="Klingler M."/>
            <person name="Lorenzen M."/>
            <person name="Richards S."/>
            <person name="Roth S."/>
            <person name="Schroder R."/>
            <person name="Tautz D."/>
            <person name="Zdobnov E.M."/>
            <person name="Muzny D."/>
            <person name="Gibbs R.A."/>
            <person name="Weinstock G.M."/>
            <person name="Attaway T."/>
            <person name="Bell S."/>
            <person name="Buhay C.J."/>
            <person name="Chandrabose M.N."/>
            <person name="Chavez D."/>
            <person name="Clerk-Blankenburg K.P."/>
            <person name="Cree A."/>
            <person name="Dao M."/>
            <person name="Davis C."/>
            <person name="Chacko J."/>
            <person name="Dinh H."/>
            <person name="Dugan-Rocha S."/>
            <person name="Fowler G."/>
            <person name="Garner T.T."/>
            <person name="Garnes J."/>
            <person name="Gnirke A."/>
            <person name="Hawes A."/>
            <person name="Hernandez J."/>
            <person name="Hines S."/>
            <person name="Holder M."/>
            <person name="Hume J."/>
            <person name="Jhangiani S.N."/>
            <person name="Joshi V."/>
            <person name="Khan Z.M."/>
            <person name="Jackson L."/>
            <person name="Kovar C."/>
            <person name="Kowis A."/>
            <person name="Lee S."/>
            <person name="Lewis L.R."/>
            <person name="Margolis J."/>
            <person name="Morgan M."/>
            <person name="Nazareth L.V."/>
            <person name="Nguyen N."/>
            <person name="Okwuonu G."/>
            <person name="Parker D."/>
            <person name="Richards S."/>
            <person name="Ruiz S.J."/>
            <person name="Santibanez J."/>
            <person name="Savard J."/>
            <person name="Scherer S.E."/>
            <person name="Schneider B."/>
            <person name="Sodergren E."/>
            <person name="Tautz D."/>
            <person name="Vattahil S."/>
            <person name="Villasana D."/>
            <person name="White C.S."/>
            <person name="Wright R."/>
            <person name="Park Y."/>
            <person name="Beeman R.W."/>
            <person name="Lord J."/>
            <person name="Oppert B."/>
            <person name="Lorenzen M."/>
            <person name="Brown S."/>
            <person name="Wang L."/>
            <person name="Savard J."/>
            <person name="Tautz D."/>
            <person name="Richards S."/>
            <person name="Weinstock G."/>
            <person name="Gibbs R.A."/>
            <person name="Liu Y."/>
            <person name="Worley K."/>
            <person name="Weinstock G."/>
            <person name="Elsik C.G."/>
            <person name="Reese J.T."/>
            <person name="Elhaik E."/>
            <person name="Landan G."/>
            <person name="Graur D."/>
            <person name="Arensburger P."/>
            <person name="Atkinson P."/>
            <person name="Beeman R.W."/>
            <person name="Beidler J."/>
            <person name="Brown S.J."/>
            <person name="Demuth J.P."/>
            <person name="Drury D.W."/>
            <person name="Du Y.Z."/>
            <person name="Fujiwara H."/>
            <person name="Lorenzen M."/>
            <person name="Maselli V."/>
            <person name="Osanai M."/>
            <person name="Park Y."/>
            <person name="Robertson H.M."/>
            <person name="Tu Z."/>
            <person name="Wang J.J."/>
            <person name="Wang S."/>
            <person name="Richards S."/>
            <person name="Song H."/>
            <person name="Zhang L."/>
            <person name="Sodergren E."/>
            <person name="Werner D."/>
            <person name="Stanke M."/>
            <person name="Morgenstern B."/>
            <person name="Solovyev V."/>
            <person name="Kosarev P."/>
            <person name="Brown G."/>
            <person name="Chen H.C."/>
            <person name="Ermolaeva O."/>
            <person name="Hlavina W."/>
            <person name="Kapustin Y."/>
            <person name="Kiryutin B."/>
            <person name="Kitts P."/>
            <person name="Maglott D."/>
            <person name="Pruitt K."/>
            <person name="Sapojnikov V."/>
            <person name="Souvorov A."/>
            <person name="Mackey A.J."/>
            <person name="Waterhouse R.M."/>
            <person name="Wyder S."/>
            <person name="Zdobnov E.M."/>
            <person name="Zdobnov E.M."/>
            <person name="Wyder S."/>
            <person name="Kriventseva E.V."/>
            <person name="Kadowaki T."/>
            <person name="Bork P."/>
            <person name="Aranda M."/>
            <person name="Bao R."/>
            <person name="Beermann A."/>
            <person name="Berns N."/>
            <person name="Bolognesi R."/>
            <person name="Bonneton F."/>
            <person name="Bopp D."/>
            <person name="Brown S.J."/>
            <person name="Bucher G."/>
            <person name="Butts T."/>
            <person name="Chaumot A."/>
            <person name="Denell R.E."/>
            <person name="Ferrier D.E."/>
            <person name="Friedrich M."/>
            <person name="Gordon C.M."/>
            <person name="Jindra M."/>
            <person name="Klingler M."/>
            <person name="Lan Q."/>
            <person name="Lattorff H.M."/>
            <person name="Laudet V."/>
            <person name="von Levetsow C."/>
            <person name="Liu Z."/>
            <person name="Lutz R."/>
            <person name="Lynch J.A."/>
            <person name="da Fonseca R.N."/>
            <person name="Posnien N."/>
            <person name="Reuter R."/>
            <person name="Roth S."/>
            <person name="Savard J."/>
            <person name="Schinko J.B."/>
            <person name="Schmitt C."/>
            <person name="Schoppmeier M."/>
            <person name="Schroder R."/>
            <person name="Shippy T.D."/>
            <person name="Simonnet F."/>
            <person name="Marques-Souza H."/>
            <person name="Tautz D."/>
            <person name="Tomoyasu Y."/>
            <person name="Trauner J."/>
            <person name="Van der Zee M."/>
            <person name="Vervoort M."/>
            <person name="Wittkopp N."/>
            <person name="Wimmer E.A."/>
            <person name="Yang X."/>
            <person name="Jones A.K."/>
            <person name="Sattelle D.B."/>
            <person name="Ebert P.R."/>
            <person name="Nelson D."/>
            <person name="Scott J.G."/>
            <person name="Beeman R.W."/>
            <person name="Muthukrishnan S."/>
            <person name="Kramer K.J."/>
            <person name="Arakane Y."/>
            <person name="Beeman R.W."/>
            <person name="Zhu Q."/>
            <person name="Hogenkamp D."/>
            <person name="Dixit R."/>
            <person name="Oppert B."/>
            <person name="Jiang H."/>
            <person name="Zou Z."/>
            <person name="Marshall J."/>
            <person name="Elpidina E."/>
            <person name="Vinokurov K."/>
            <person name="Oppert C."/>
            <person name="Zou Z."/>
            <person name="Evans J."/>
            <person name="Lu Z."/>
            <person name="Zhao P."/>
            <person name="Sumathipala N."/>
            <person name="Altincicek B."/>
            <person name="Vilcinskas A."/>
            <person name="Williams M."/>
            <person name="Hultmark D."/>
            <person name="Hetru C."/>
            <person name="Jiang H."/>
            <person name="Grimmelikhuijzen C.J."/>
            <person name="Hauser F."/>
            <person name="Cazzamali G."/>
            <person name="Williamson M."/>
            <person name="Park Y."/>
            <person name="Li B."/>
            <person name="Tanaka Y."/>
            <person name="Predel R."/>
            <person name="Neupert S."/>
            <person name="Schachtner J."/>
            <person name="Verleyen P."/>
            <person name="Raible F."/>
            <person name="Bork P."/>
            <person name="Friedrich M."/>
            <person name="Walden K.K."/>
            <person name="Robertson H.M."/>
            <person name="Angeli S."/>
            <person name="Foret S."/>
            <person name="Bucher G."/>
            <person name="Schuetz S."/>
            <person name="Maleszka R."/>
            <person name="Wimmer E.A."/>
            <person name="Beeman R.W."/>
            <person name="Lorenzen M."/>
            <person name="Tomoyasu Y."/>
            <person name="Miller S.C."/>
            <person name="Grossmann D."/>
            <person name="Bucher G."/>
        </authorList>
    </citation>
    <scope>NUCLEOTIDE SEQUENCE [LARGE SCALE GENOMIC DNA]</scope>
    <source>
        <strain evidence="8 9">Georgia GA2</strain>
    </source>
</reference>
<evidence type="ECO:0000256" key="6">
    <source>
        <dbReference type="SAM" id="SignalP"/>
    </source>
</evidence>
<dbReference type="AlphaFoldDB" id="A0A139WDG7"/>
<keyword evidence="3" id="KW-0378">Hydrolase</keyword>
<comment type="similarity">
    <text evidence="1">Belongs to the type-B carboxylesterase/lipase family.</text>
</comment>
<evidence type="ECO:0000256" key="2">
    <source>
        <dbReference type="ARBA" id="ARBA00022487"/>
    </source>
</evidence>
<dbReference type="PANTHER" id="PTHR43142:SF1">
    <property type="entry name" value="CARBOXYLIC ESTER HYDROLASE"/>
    <property type="match status" value="1"/>
</dbReference>
<dbReference type="Pfam" id="PF00135">
    <property type="entry name" value="COesterase"/>
    <property type="match status" value="2"/>
</dbReference>
<dbReference type="ESTHER" id="trica-d2a515">
    <property type="family name" value="Carb_B_Arthropoda"/>
</dbReference>
<feature type="chain" id="PRO_5007299677" description="Carboxylesterase type B domain-containing protein" evidence="6">
    <location>
        <begin position="20"/>
        <end position="1101"/>
    </location>
</feature>
<evidence type="ECO:0000313" key="9">
    <source>
        <dbReference type="Proteomes" id="UP000007266"/>
    </source>
</evidence>
<keyword evidence="2" id="KW-0719">Serine esterase</keyword>
<evidence type="ECO:0000259" key="7">
    <source>
        <dbReference type="Pfam" id="PF00135"/>
    </source>
</evidence>
<evidence type="ECO:0000256" key="5">
    <source>
        <dbReference type="ARBA" id="ARBA00023180"/>
    </source>
</evidence>
<proteinExistence type="inferred from homology"/>
<dbReference type="OMA" id="PFSENTW"/>
<dbReference type="SUPFAM" id="SSF53474">
    <property type="entry name" value="alpha/beta-Hydrolases"/>
    <property type="match status" value="2"/>
</dbReference>